<reference evidence="9 12" key="1">
    <citation type="submission" date="2016-08" db="EMBL/GenBank/DDBJ databases">
        <title>Candidatus Dactylopiibacterium carminicum genome sequence.</title>
        <authorList>
            <person name="Ramirez-Puebla S.T."/>
            <person name="Ormeno-Orrillo E."/>
            <person name="Vera-Ponce De Leon A."/>
            <person name="Luis L."/>
            <person name="Sanchez-Flores A."/>
            <person name="Monica R."/>
            <person name="Martinez-Romero E."/>
        </authorList>
    </citation>
    <scope>NUCLEOTIDE SEQUENCE [LARGE SCALE GENOMIC DNA]</scope>
    <source>
        <strain evidence="9">END1</strain>
    </source>
</reference>
<dbReference type="Gene3D" id="1.10.3720.10">
    <property type="entry name" value="MetI-like"/>
    <property type="match status" value="1"/>
</dbReference>
<feature type="transmembrane region" description="Helical" evidence="7">
    <location>
        <begin position="124"/>
        <end position="145"/>
    </location>
</feature>
<proteinExistence type="inferred from homology"/>
<keyword evidence="2 7" id="KW-0813">Transport</keyword>
<evidence type="ECO:0000256" key="3">
    <source>
        <dbReference type="ARBA" id="ARBA00022475"/>
    </source>
</evidence>
<protein>
    <submittedName>
        <fullName evidence="10">Microcin ABC transporter permease</fullName>
    </submittedName>
    <submittedName>
        <fullName evidence="9">Microcin C ABC transporter permease YejB</fullName>
    </submittedName>
</protein>
<evidence type="ECO:0000256" key="4">
    <source>
        <dbReference type="ARBA" id="ARBA00022692"/>
    </source>
</evidence>
<sequence>MWSYILKRLLLMIPTLLGVLTITFLVIQFVPGGPVEQMVSQLQGRNAAGEGAASSASSAYRGRQGVDAARIEEIKKLYGFDKPAHERYLQMLGQFARFDLGQSFFHNKGVGELIREKLPVSISLGIWSFLLSYLISVPLGILKAVRAGSRFDFASSFAVLLGFAIPGFVLGVLLMLLFAGGSVLQWFPLRGLTSANWDELSLWGKLLDYFWHITLPVIAMTAGSFAVITLMTKNSMLEEIRKQYVLTARAKGLDERTVLWRHVFRNALIPIMTGFPAAFVGAFFTGSLLIETLFSLDGLGLLSYESVIRRDYPVVLGSLFLFTLIGLLTTLIRDLAYLWVDPRVKYD</sequence>
<feature type="transmembrane region" description="Helical" evidence="7">
    <location>
        <begin position="267"/>
        <end position="294"/>
    </location>
</feature>
<dbReference type="PROSITE" id="PS50928">
    <property type="entry name" value="ABC_TM1"/>
    <property type="match status" value="1"/>
</dbReference>
<dbReference type="Proteomes" id="UP000623509">
    <property type="component" value="Unassembled WGS sequence"/>
</dbReference>
<dbReference type="CDD" id="cd06261">
    <property type="entry name" value="TM_PBP2"/>
    <property type="match status" value="1"/>
</dbReference>
<evidence type="ECO:0000313" key="11">
    <source>
        <dbReference type="Proteomes" id="UP000216107"/>
    </source>
</evidence>
<dbReference type="PANTHER" id="PTHR30465">
    <property type="entry name" value="INNER MEMBRANE ABC TRANSPORTER"/>
    <property type="match status" value="1"/>
</dbReference>
<dbReference type="GO" id="GO:0055085">
    <property type="term" value="P:transmembrane transport"/>
    <property type="evidence" value="ECO:0007669"/>
    <property type="project" value="InterPro"/>
</dbReference>
<keyword evidence="3" id="KW-1003">Cell membrane</keyword>
<evidence type="ECO:0000256" key="1">
    <source>
        <dbReference type="ARBA" id="ARBA00004651"/>
    </source>
</evidence>
<dbReference type="RefSeq" id="WP_095524717.1">
    <property type="nucleotide sequence ID" value="NZ_MDUX01000029.1"/>
</dbReference>
<dbReference type="SUPFAM" id="SSF161098">
    <property type="entry name" value="MetI-like"/>
    <property type="match status" value="1"/>
</dbReference>
<accession>A0A272ESL5</accession>
<evidence type="ECO:0000256" key="6">
    <source>
        <dbReference type="ARBA" id="ARBA00023136"/>
    </source>
</evidence>
<dbReference type="EMBL" id="MDUX01000029">
    <property type="protein sequence ID" value="KAF7599047.1"/>
    <property type="molecule type" value="Genomic_DNA"/>
</dbReference>
<evidence type="ECO:0000256" key="2">
    <source>
        <dbReference type="ARBA" id="ARBA00022448"/>
    </source>
</evidence>
<dbReference type="PANTHER" id="PTHR30465:SF66">
    <property type="entry name" value="INNER MEMBRANE ABC TRANSPORTER PERMEASE PROTEIN YEJB"/>
    <property type="match status" value="1"/>
</dbReference>
<keyword evidence="4 7" id="KW-0812">Transmembrane</keyword>
<dbReference type="NCBIfam" id="NF011712">
    <property type="entry name" value="PRK15133.1"/>
    <property type="match status" value="1"/>
</dbReference>
<dbReference type="GO" id="GO:0042884">
    <property type="term" value="P:microcin transport"/>
    <property type="evidence" value="ECO:0007669"/>
    <property type="project" value="TreeGrafter"/>
</dbReference>
<evidence type="ECO:0000259" key="8">
    <source>
        <dbReference type="PROSITE" id="PS50928"/>
    </source>
</evidence>
<evidence type="ECO:0000256" key="5">
    <source>
        <dbReference type="ARBA" id="ARBA00022989"/>
    </source>
</evidence>
<feature type="transmembrane region" description="Helical" evidence="7">
    <location>
        <begin position="209"/>
        <end position="232"/>
    </location>
</feature>
<evidence type="ECO:0000256" key="7">
    <source>
        <dbReference type="RuleBase" id="RU363032"/>
    </source>
</evidence>
<dbReference type="EMBL" id="NMRN01000023">
    <property type="protein sequence ID" value="PAS93102.1"/>
    <property type="molecule type" value="Genomic_DNA"/>
</dbReference>
<organism evidence="10 11">
    <name type="scientific">Candidatus Dactylopiibacterium carminicum</name>
    <dbReference type="NCBI Taxonomy" id="857335"/>
    <lineage>
        <taxon>Bacteria</taxon>
        <taxon>Pseudomonadati</taxon>
        <taxon>Pseudomonadota</taxon>
        <taxon>Betaproteobacteria</taxon>
        <taxon>Rhodocyclales</taxon>
        <taxon>Rhodocyclaceae</taxon>
        <taxon>Candidatus Dactylopiibacterium</taxon>
    </lineage>
</organism>
<comment type="subcellular location">
    <subcellularLocation>
        <location evidence="1 7">Cell membrane</location>
        <topology evidence="1 7">Multi-pass membrane protein</topology>
    </subcellularLocation>
</comment>
<name>A0A272ESL5_9RHOO</name>
<dbReference type="InterPro" id="IPR000515">
    <property type="entry name" value="MetI-like"/>
</dbReference>
<comment type="similarity">
    <text evidence="7">Belongs to the binding-protein-dependent transport system permease family.</text>
</comment>
<comment type="caution">
    <text evidence="10">The sequence shown here is derived from an EMBL/GenBank/DDBJ whole genome shotgun (WGS) entry which is preliminary data.</text>
</comment>
<evidence type="ECO:0000313" key="10">
    <source>
        <dbReference type="EMBL" id="PAS93102.1"/>
    </source>
</evidence>
<feature type="domain" description="ABC transmembrane type-1" evidence="8">
    <location>
        <begin position="118"/>
        <end position="333"/>
    </location>
</feature>
<keyword evidence="6 7" id="KW-0472">Membrane</keyword>
<feature type="transmembrane region" description="Helical" evidence="7">
    <location>
        <begin position="9"/>
        <end position="30"/>
    </location>
</feature>
<feature type="transmembrane region" description="Helical" evidence="7">
    <location>
        <begin position="314"/>
        <end position="340"/>
    </location>
</feature>
<dbReference type="AlphaFoldDB" id="A0A272ESL5"/>
<evidence type="ECO:0000313" key="9">
    <source>
        <dbReference type="EMBL" id="KAF7599047.1"/>
    </source>
</evidence>
<dbReference type="GO" id="GO:0005886">
    <property type="term" value="C:plasma membrane"/>
    <property type="evidence" value="ECO:0007669"/>
    <property type="project" value="UniProtKB-SubCell"/>
</dbReference>
<reference evidence="10 11" key="2">
    <citation type="submission" date="2017-07" db="EMBL/GenBank/DDBJ databases">
        <title>Candidatus Dactylopiibacterium carminicum, a nitrogen-fixing symbiont of the cochineal insect Dactylopius coccus and Dactylopius opuntiae (Hemiptera: Coccoidea: Dactylopiidae).</title>
        <authorList>
            <person name="Vera A."/>
        </authorList>
    </citation>
    <scope>NUCLEOTIDE SEQUENCE [LARGE SCALE GENOMIC DNA]</scope>
    <source>
        <strain evidence="10 11">NFDCM</strain>
    </source>
</reference>
<keyword evidence="5 7" id="KW-1133">Transmembrane helix</keyword>
<evidence type="ECO:0000313" key="12">
    <source>
        <dbReference type="Proteomes" id="UP000623509"/>
    </source>
</evidence>
<feature type="transmembrane region" description="Helical" evidence="7">
    <location>
        <begin position="157"/>
        <end position="189"/>
    </location>
</feature>
<dbReference type="Pfam" id="PF00528">
    <property type="entry name" value="BPD_transp_1"/>
    <property type="match status" value="1"/>
</dbReference>
<keyword evidence="12" id="KW-1185">Reference proteome</keyword>
<gene>
    <name evidence="9" type="ORF">BGI27_09865</name>
    <name evidence="10" type="ORF">CGU29_09095</name>
</gene>
<dbReference type="Proteomes" id="UP000216107">
    <property type="component" value="Unassembled WGS sequence"/>
</dbReference>
<dbReference type="InterPro" id="IPR035906">
    <property type="entry name" value="MetI-like_sf"/>
</dbReference>
<dbReference type="OrthoDB" id="9803623at2"/>